<reference evidence="2 3" key="1">
    <citation type="submission" date="2017-06" db="EMBL/GenBank/DDBJ databases">
        <title>Genome sequencing of cyanobaciteial culture collection at National Institute for Environmental Studies (NIES).</title>
        <authorList>
            <person name="Hirose Y."/>
            <person name="Shimura Y."/>
            <person name="Fujisawa T."/>
            <person name="Nakamura Y."/>
            <person name="Kawachi M."/>
        </authorList>
    </citation>
    <scope>NUCLEOTIDE SEQUENCE [LARGE SCALE GENOMIC DNA]</scope>
    <source>
        <strain evidence="2 3">NIES-806</strain>
    </source>
</reference>
<dbReference type="EMBL" id="AP018316">
    <property type="protein sequence ID" value="BAZ86583.1"/>
    <property type="molecule type" value="Genomic_DNA"/>
</dbReference>
<keyword evidence="1" id="KW-1133">Transmembrane helix</keyword>
<dbReference type="RefSeq" id="WP_231939838.1">
    <property type="nucleotide sequence ID" value="NZ_AP018316.1"/>
</dbReference>
<feature type="transmembrane region" description="Helical" evidence="1">
    <location>
        <begin position="7"/>
        <end position="27"/>
    </location>
</feature>
<dbReference type="Proteomes" id="UP000218702">
    <property type="component" value="Chromosome"/>
</dbReference>
<evidence type="ECO:0000256" key="1">
    <source>
        <dbReference type="SAM" id="Phobius"/>
    </source>
</evidence>
<dbReference type="KEGG" id="dcm:NIES806_27980"/>
<accession>A0A1Z4V582</accession>
<gene>
    <name evidence="2" type="ORF">NIES806_27980</name>
</gene>
<dbReference type="AlphaFoldDB" id="A0A1Z4V582"/>
<evidence type="ECO:0000313" key="3">
    <source>
        <dbReference type="Proteomes" id="UP000218702"/>
    </source>
</evidence>
<keyword evidence="3" id="KW-1185">Reference proteome</keyword>
<organism evidence="2 3">
    <name type="scientific">Dolichospermum compactum NIES-806</name>
    <dbReference type="NCBI Taxonomy" id="1973481"/>
    <lineage>
        <taxon>Bacteria</taxon>
        <taxon>Bacillati</taxon>
        <taxon>Cyanobacteriota</taxon>
        <taxon>Cyanophyceae</taxon>
        <taxon>Nostocales</taxon>
        <taxon>Aphanizomenonaceae</taxon>
        <taxon>Dolichospermum</taxon>
        <taxon>Dolichospermum compactum</taxon>
    </lineage>
</organism>
<protein>
    <submittedName>
        <fullName evidence="2">Uncharacterized protein</fullName>
    </submittedName>
</protein>
<evidence type="ECO:0000313" key="2">
    <source>
        <dbReference type="EMBL" id="BAZ86583.1"/>
    </source>
</evidence>
<keyword evidence="1" id="KW-0472">Membrane</keyword>
<name>A0A1Z4V582_9CYAN</name>
<sequence>MLNPQKKVYFSTALWFSWLIICSYFHYPVIAKNIPSQPVNPEISNSCYEQSLETLTTHMMLDLPSYTNRVIQRSRRMKRSVDTFSYILAAGQPEFKSLPLNPGIDNGDKYNAEGVRQVFFTTLERKYIHKKAVELQEFHRLFLTKTNIGWTVVMMFSQTSSYPVKPPIAPPRDSSNSAIAQGVKLWLRDCQTIDIGVGKKESGGRRIKKIPLPVSYSLPLEDV</sequence>
<proteinExistence type="predicted"/>
<keyword evidence="1" id="KW-0812">Transmembrane</keyword>